<feature type="transmembrane region" description="Helical" evidence="10">
    <location>
        <begin position="49"/>
        <end position="70"/>
    </location>
</feature>
<evidence type="ECO:0000256" key="4">
    <source>
        <dbReference type="ARBA" id="ARBA00022692"/>
    </source>
</evidence>
<comment type="caution">
    <text evidence="11">The sequence shown here is derived from an EMBL/GenBank/DDBJ whole genome shotgun (WGS) entry which is preliminary data.</text>
</comment>
<evidence type="ECO:0000256" key="8">
    <source>
        <dbReference type="ARBA" id="ARBA00023136"/>
    </source>
</evidence>
<keyword evidence="4 10" id="KW-0812">Transmembrane</keyword>
<evidence type="ECO:0000256" key="6">
    <source>
        <dbReference type="ARBA" id="ARBA00022927"/>
    </source>
</evidence>
<dbReference type="InterPro" id="IPR004648">
    <property type="entry name" value="Oligpept_transpt"/>
</dbReference>
<evidence type="ECO:0000256" key="10">
    <source>
        <dbReference type="SAM" id="Phobius"/>
    </source>
</evidence>
<dbReference type="GO" id="GO:0015031">
    <property type="term" value="P:protein transport"/>
    <property type="evidence" value="ECO:0007669"/>
    <property type="project" value="UniProtKB-KW"/>
</dbReference>
<sequence length="95" mass="10812">MTTQNNLPSTSKKKQEESQKMEDPDECPIKQVEVTVPKTDDPTLPVVTFRMWVLGLAFCALLSFVNLFMWHRTNPMTMTSISAQIAVVSFVRFMA</sequence>
<reference evidence="11" key="1">
    <citation type="submission" date="2023-05" db="EMBL/GenBank/DDBJ databases">
        <title>Nepenthes gracilis genome sequencing.</title>
        <authorList>
            <person name="Fukushima K."/>
        </authorList>
    </citation>
    <scope>NUCLEOTIDE SEQUENCE</scope>
    <source>
        <strain evidence="11">SING2019-196</strain>
    </source>
</reference>
<accession>A0AAD3XLA4</accession>
<comment type="similarity">
    <text evidence="2">Belongs to the oligopeptide OPT transporter (TC 2.A.67.1) family.</text>
</comment>
<dbReference type="InterPro" id="IPR004813">
    <property type="entry name" value="OPT"/>
</dbReference>
<keyword evidence="5" id="KW-0571">Peptide transport</keyword>
<dbReference type="GO" id="GO:0035673">
    <property type="term" value="F:oligopeptide transmembrane transporter activity"/>
    <property type="evidence" value="ECO:0007669"/>
    <property type="project" value="InterPro"/>
</dbReference>
<evidence type="ECO:0000256" key="9">
    <source>
        <dbReference type="SAM" id="MobiDB-lite"/>
    </source>
</evidence>
<keyword evidence="8 10" id="KW-0472">Membrane</keyword>
<comment type="subcellular location">
    <subcellularLocation>
        <location evidence="1">Membrane</location>
        <topology evidence="1">Multi-pass membrane protein</topology>
    </subcellularLocation>
</comment>
<dbReference type="EMBL" id="BSYO01000008">
    <property type="protein sequence ID" value="GMH08863.1"/>
    <property type="molecule type" value="Genomic_DNA"/>
</dbReference>
<keyword evidence="12" id="KW-1185">Reference proteome</keyword>
<gene>
    <name evidence="11" type="ORF">Nepgr_010703</name>
</gene>
<proteinExistence type="inferred from homology"/>
<feature type="region of interest" description="Disordered" evidence="9">
    <location>
        <begin position="1"/>
        <end position="28"/>
    </location>
</feature>
<evidence type="ECO:0000256" key="7">
    <source>
        <dbReference type="ARBA" id="ARBA00022989"/>
    </source>
</evidence>
<evidence type="ECO:0000256" key="5">
    <source>
        <dbReference type="ARBA" id="ARBA00022856"/>
    </source>
</evidence>
<evidence type="ECO:0000256" key="2">
    <source>
        <dbReference type="ARBA" id="ARBA00005484"/>
    </source>
</evidence>
<evidence type="ECO:0000313" key="12">
    <source>
        <dbReference type="Proteomes" id="UP001279734"/>
    </source>
</evidence>
<dbReference type="AlphaFoldDB" id="A0AAD3XLA4"/>
<evidence type="ECO:0000256" key="1">
    <source>
        <dbReference type="ARBA" id="ARBA00004141"/>
    </source>
</evidence>
<keyword evidence="3" id="KW-0813">Transport</keyword>
<organism evidence="11 12">
    <name type="scientific">Nepenthes gracilis</name>
    <name type="common">Slender pitcher plant</name>
    <dbReference type="NCBI Taxonomy" id="150966"/>
    <lineage>
        <taxon>Eukaryota</taxon>
        <taxon>Viridiplantae</taxon>
        <taxon>Streptophyta</taxon>
        <taxon>Embryophyta</taxon>
        <taxon>Tracheophyta</taxon>
        <taxon>Spermatophyta</taxon>
        <taxon>Magnoliopsida</taxon>
        <taxon>eudicotyledons</taxon>
        <taxon>Gunneridae</taxon>
        <taxon>Pentapetalae</taxon>
        <taxon>Caryophyllales</taxon>
        <taxon>Nepenthaceae</taxon>
        <taxon>Nepenthes</taxon>
    </lineage>
</organism>
<dbReference type="Pfam" id="PF03169">
    <property type="entry name" value="OPT"/>
    <property type="match status" value="1"/>
</dbReference>
<dbReference type="Proteomes" id="UP001279734">
    <property type="component" value="Unassembled WGS sequence"/>
</dbReference>
<dbReference type="PANTHER" id="PTHR22601">
    <property type="entry name" value="ISP4 LIKE PROTEIN"/>
    <property type="match status" value="1"/>
</dbReference>
<evidence type="ECO:0000256" key="3">
    <source>
        <dbReference type="ARBA" id="ARBA00022448"/>
    </source>
</evidence>
<keyword evidence="6" id="KW-0653">Protein transport</keyword>
<name>A0AAD3XLA4_NEPGR</name>
<evidence type="ECO:0000313" key="11">
    <source>
        <dbReference type="EMBL" id="GMH08863.1"/>
    </source>
</evidence>
<dbReference type="GO" id="GO:0016020">
    <property type="term" value="C:membrane"/>
    <property type="evidence" value="ECO:0007669"/>
    <property type="project" value="UniProtKB-SubCell"/>
</dbReference>
<feature type="compositionally biased region" description="Basic and acidic residues" evidence="9">
    <location>
        <begin position="13"/>
        <end position="22"/>
    </location>
</feature>
<feature type="compositionally biased region" description="Polar residues" evidence="9">
    <location>
        <begin position="1"/>
        <end position="10"/>
    </location>
</feature>
<keyword evidence="7 10" id="KW-1133">Transmembrane helix</keyword>
<protein>
    <submittedName>
        <fullName evidence="11">Uncharacterized protein</fullName>
    </submittedName>
</protein>